<evidence type="ECO:0000313" key="2">
    <source>
        <dbReference type="Proteomes" id="UP000298030"/>
    </source>
</evidence>
<dbReference type="InterPro" id="IPR032675">
    <property type="entry name" value="LRR_dom_sf"/>
</dbReference>
<comment type="caution">
    <text evidence="1">The sequence shown here is derived from an EMBL/GenBank/DDBJ whole genome shotgun (WGS) entry which is preliminary data.</text>
</comment>
<dbReference type="EMBL" id="QPFP01000007">
    <property type="protein sequence ID" value="TEB35372.1"/>
    <property type="molecule type" value="Genomic_DNA"/>
</dbReference>
<accession>A0A4Y7TP80</accession>
<reference evidence="1 2" key="1">
    <citation type="journal article" date="2019" name="Nat. Ecol. Evol.">
        <title>Megaphylogeny resolves global patterns of mushroom evolution.</title>
        <authorList>
            <person name="Varga T."/>
            <person name="Krizsan K."/>
            <person name="Foldi C."/>
            <person name="Dima B."/>
            <person name="Sanchez-Garcia M."/>
            <person name="Sanchez-Ramirez S."/>
            <person name="Szollosi G.J."/>
            <person name="Szarkandi J.G."/>
            <person name="Papp V."/>
            <person name="Albert L."/>
            <person name="Andreopoulos W."/>
            <person name="Angelini C."/>
            <person name="Antonin V."/>
            <person name="Barry K.W."/>
            <person name="Bougher N.L."/>
            <person name="Buchanan P."/>
            <person name="Buyck B."/>
            <person name="Bense V."/>
            <person name="Catcheside P."/>
            <person name="Chovatia M."/>
            <person name="Cooper J."/>
            <person name="Damon W."/>
            <person name="Desjardin D."/>
            <person name="Finy P."/>
            <person name="Geml J."/>
            <person name="Haridas S."/>
            <person name="Hughes K."/>
            <person name="Justo A."/>
            <person name="Karasinski D."/>
            <person name="Kautmanova I."/>
            <person name="Kiss B."/>
            <person name="Kocsube S."/>
            <person name="Kotiranta H."/>
            <person name="LaButti K.M."/>
            <person name="Lechner B.E."/>
            <person name="Liimatainen K."/>
            <person name="Lipzen A."/>
            <person name="Lukacs Z."/>
            <person name="Mihaltcheva S."/>
            <person name="Morgado L.N."/>
            <person name="Niskanen T."/>
            <person name="Noordeloos M.E."/>
            <person name="Ohm R.A."/>
            <person name="Ortiz-Santana B."/>
            <person name="Ovrebo C."/>
            <person name="Racz N."/>
            <person name="Riley R."/>
            <person name="Savchenko A."/>
            <person name="Shiryaev A."/>
            <person name="Soop K."/>
            <person name="Spirin V."/>
            <person name="Szebenyi C."/>
            <person name="Tomsovsky M."/>
            <person name="Tulloss R.E."/>
            <person name="Uehling J."/>
            <person name="Grigoriev I.V."/>
            <person name="Vagvolgyi C."/>
            <person name="Papp T."/>
            <person name="Martin F.M."/>
            <person name="Miettinen O."/>
            <person name="Hibbett D.S."/>
            <person name="Nagy L.G."/>
        </authorList>
    </citation>
    <scope>NUCLEOTIDE SEQUENCE [LARGE SCALE GENOMIC DNA]</scope>
    <source>
        <strain evidence="1 2">FP101781</strain>
    </source>
</reference>
<name>A0A4Y7TP80_COPMI</name>
<dbReference type="STRING" id="71717.A0A4Y7TP80"/>
<dbReference type="Gene3D" id="3.80.10.10">
    <property type="entry name" value="Ribonuclease Inhibitor"/>
    <property type="match status" value="1"/>
</dbReference>
<sequence>MSPSFSIGWTTVQPATPAHHPVLDNQDILAVIFSNLHPTDPRSSHRGDLVAGRIQLRNLAAVCKSFRDPALDRLWVSLDSLLPLIKILPNLKVIDNAYYYHDSIAKESKFRCYASKVRVLDLRPVSNGSSSAPAISPHLYTLIAKEMDGKTLFPNLRKLSINTSGNPSSDFLSLSLVLSPRLPSVAFSGDGLTSPFFTDHCFPLVSRQLRSSLKCLALKNTSRATPSSVFNGVLQFATLESLELLLPDSNSVNPSALVKLGQTLKKLSSLTLDLHFQSHRFTQQVSSADGAGEDSFLELKSLHAINRTSNQLCECIPAFLRAKMTHLTMVLGDIPSDDYFKTLAETLEKIPSLKRIDLTETAGQVCTVSRAAALTPLLRLPLVEFRVDFTNINWNQDAVTPLINSAFTHRPPASTLLSLGLPWKSTGSYSSSLWCLSYTAEKAPGLKELSLGLQSNSNSSTSGWTRPRFATIQSLLAHWKAASPSKSQLRYLAISEQKQLSQFNAEQYNDIAQLLDLMFPSLVSVGPYSEADRTAPYWKDHWWFIEHLRKMYKELRVLRRSN</sequence>
<evidence type="ECO:0000313" key="1">
    <source>
        <dbReference type="EMBL" id="TEB35372.1"/>
    </source>
</evidence>
<protein>
    <submittedName>
        <fullName evidence="1">Uncharacterized protein</fullName>
    </submittedName>
</protein>
<dbReference type="Proteomes" id="UP000298030">
    <property type="component" value="Unassembled WGS sequence"/>
</dbReference>
<dbReference type="SUPFAM" id="SSF52047">
    <property type="entry name" value="RNI-like"/>
    <property type="match status" value="1"/>
</dbReference>
<gene>
    <name evidence="1" type="ORF">FA13DRAFT_1728183</name>
</gene>
<dbReference type="AlphaFoldDB" id="A0A4Y7TP80"/>
<organism evidence="1 2">
    <name type="scientific">Coprinellus micaceus</name>
    <name type="common">Glistening ink-cap mushroom</name>
    <name type="synonym">Coprinus micaceus</name>
    <dbReference type="NCBI Taxonomy" id="71717"/>
    <lineage>
        <taxon>Eukaryota</taxon>
        <taxon>Fungi</taxon>
        <taxon>Dikarya</taxon>
        <taxon>Basidiomycota</taxon>
        <taxon>Agaricomycotina</taxon>
        <taxon>Agaricomycetes</taxon>
        <taxon>Agaricomycetidae</taxon>
        <taxon>Agaricales</taxon>
        <taxon>Agaricineae</taxon>
        <taxon>Psathyrellaceae</taxon>
        <taxon>Coprinellus</taxon>
    </lineage>
</organism>
<keyword evidence="2" id="KW-1185">Reference proteome</keyword>
<proteinExistence type="predicted"/>
<dbReference type="OrthoDB" id="3543113at2759"/>